<evidence type="ECO:0000313" key="3">
    <source>
        <dbReference type="EMBL" id="KEQ11722.1"/>
    </source>
</evidence>
<dbReference type="eggNOG" id="COG0758">
    <property type="taxonomic scope" value="Bacteria"/>
</dbReference>
<feature type="domain" description="Smf/DprA SLOG" evidence="2">
    <location>
        <begin position="96"/>
        <end position="298"/>
    </location>
</feature>
<organism evidence="3 4">
    <name type="scientific">Endozoicomonas montiporae</name>
    <dbReference type="NCBI Taxonomy" id="1027273"/>
    <lineage>
        <taxon>Bacteria</taxon>
        <taxon>Pseudomonadati</taxon>
        <taxon>Pseudomonadota</taxon>
        <taxon>Gammaproteobacteria</taxon>
        <taxon>Oceanospirillales</taxon>
        <taxon>Endozoicomonadaceae</taxon>
        <taxon>Endozoicomonas</taxon>
    </lineage>
</organism>
<dbReference type="SUPFAM" id="SSF102405">
    <property type="entry name" value="MCP/YpsA-like"/>
    <property type="match status" value="1"/>
</dbReference>
<dbReference type="InterPro" id="IPR057666">
    <property type="entry name" value="DrpA_SLOG"/>
</dbReference>
<gene>
    <name evidence="3" type="ORF">GZ77_24765</name>
</gene>
<dbReference type="Proteomes" id="UP000028006">
    <property type="component" value="Unassembled WGS sequence"/>
</dbReference>
<dbReference type="Pfam" id="PF02481">
    <property type="entry name" value="DNA_processg_A"/>
    <property type="match status" value="1"/>
</dbReference>
<dbReference type="PANTHER" id="PTHR43022:SF1">
    <property type="entry name" value="PROTEIN SMF"/>
    <property type="match status" value="1"/>
</dbReference>
<dbReference type="InterPro" id="IPR003488">
    <property type="entry name" value="DprA"/>
</dbReference>
<comment type="caution">
    <text evidence="3">The sequence shown here is derived from an EMBL/GenBank/DDBJ whole genome shotgun (WGS) entry which is preliminary data.</text>
</comment>
<sequence length="464" mass="50711">MSFSENTQAILLLNTYFSKPERGAVKPLTPTEWGRFALWLKDQKLSPAQLLQKNLSKLLASWQDKNITFERIKALLERGNAMALALEKWQRAGVWVITRSDDCYPKRLKARLGTLAPPLFFGVGNQDLLNQGGLAVVGSRNASPVDLAFTDAVGAKCASNGICIVSGGARGVDETSMLGAVNAHGTSIGVMADSLLKAAMAKKWRSHLASNNLVLISPFYPEAGFNAGNAMARNKYVYCIADGALVVHSGIKGGTWSGALENLKKDWVPLWVKPTEDRAAGNADIVNQGAHWCNNSIDEVVVTDLFIKHRLQPTQAPTLDLWGAEERSVSQNKELESYSSVSTVGSEVGESQPNLPEQEGIQAANDSKAKAAPKIQDEVVADADLTACREPDLEPLYDFFLKHLHSLCSTPIAPDEISQSLGLHNSQVKEWLMRAVEEGILVKKTRPVRFQWSELKKTIPKNLN</sequence>
<dbReference type="AlphaFoldDB" id="A0A081MZU9"/>
<dbReference type="EMBL" id="JOKG01000006">
    <property type="protein sequence ID" value="KEQ11722.1"/>
    <property type="molecule type" value="Genomic_DNA"/>
</dbReference>
<evidence type="ECO:0000256" key="1">
    <source>
        <dbReference type="ARBA" id="ARBA00006525"/>
    </source>
</evidence>
<dbReference type="Gene3D" id="3.40.50.450">
    <property type="match status" value="1"/>
</dbReference>
<protein>
    <recommendedName>
        <fullName evidence="2">Smf/DprA SLOG domain-containing protein</fullName>
    </recommendedName>
</protein>
<name>A0A081MZU9_9GAMM</name>
<dbReference type="GO" id="GO:0009294">
    <property type="term" value="P:DNA-mediated transformation"/>
    <property type="evidence" value="ECO:0007669"/>
    <property type="project" value="InterPro"/>
</dbReference>
<comment type="similarity">
    <text evidence="1">Belongs to the DprA/Smf family.</text>
</comment>
<proteinExistence type="inferred from homology"/>
<reference evidence="3 4" key="1">
    <citation type="submission" date="2014-06" db="EMBL/GenBank/DDBJ databases">
        <title>Whole Genome Sequences of Three Symbiotic Endozoicomonas Bacteria.</title>
        <authorList>
            <person name="Neave M.J."/>
            <person name="Apprill A."/>
            <person name="Voolstra C.R."/>
        </authorList>
    </citation>
    <scope>NUCLEOTIDE SEQUENCE [LARGE SCALE GENOMIC DNA]</scope>
    <source>
        <strain evidence="3 4">LMG 24815</strain>
    </source>
</reference>
<dbReference type="PANTHER" id="PTHR43022">
    <property type="entry name" value="PROTEIN SMF"/>
    <property type="match status" value="1"/>
</dbReference>
<accession>A0A081MZU9</accession>
<dbReference type="RefSeq" id="WP_034879471.1">
    <property type="nucleotide sequence ID" value="NZ_JOKG01000006.1"/>
</dbReference>
<evidence type="ECO:0000313" key="4">
    <source>
        <dbReference type="Proteomes" id="UP000028006"/>
    </source>
</evidence>
<evidence type="ECO:0000259" key="2">
    <source>
        <dbReference type="Pfam" id="PF02481"/>
    </source>
</evidence>
<keyword evidence="4" id="KW-1185">Reference proteome</keyword>